<dbReference type="PANTHER" id="PTHR24292">
    <property type="entry name" value="CYTOCHROME P450"/>
    <property type="match status" value="1"/>
</dbReference>
<dbReference type="Gene3D" id="1.10.630.10">
    <property type="entry name" value="Cytochrome P450"/>
    <property type="match status" value="2"/>
</dbReference>
<evidence type="ECO:0000256" key="1">
    <source>
        <dbReference type="ARBA" id="ARBA00001971"/>
    </source>
</evidence>
<reference evidence="16" key="2">
    <citation type="submission" date="2020-06" db="EMBL/GenBank/DDBJ databases">
        <authorList>
            <person name="Sheffer M."/>
        </authorList>
    </citation>
    <scope>NUCLEOTIDE SEQUENCE</scope>
</reference>
<dbReference type="GO" id="GO:0004497">
    <property type="term" value="F:monooxygenase activity"/>
    <property type="evidence" value="ECO:0007669"/>
    <property type="project" value="UniProtKB-KW"/>
</dbReference>
<evidence type="ECO:0000256" key="8">
    <source>
        <dbReference type="ARBA" id="ARBA00022848"/>
    </source>
</evidence>
<dbReference type="CDD" id="cd11055">
    <property type="entry name" value="CYP3A-like"/>
    <property type="match status" value="1"/>
</dbReference>
<dbReference type="GO" id="GO:0005789">
    <property type="term" value="C:endoplasmic reticulum membrane"/>
    <property type="evidence" value="ECO:0007669"/>
    <property type="project" value="UniProtKB-SubCell"/>
</dbReference>
<evidence type="ECO:0000256" key="9">
    <source>
        <dbReference type="ARBA" id="ARBA00023002"/>
    </source>
</evidence>
<comment type="similarity">
    <text evidence="4 14">Belongs to the cytochrome P450 family.</text>
</comment>
<feature type="binding site" description="axial binding residue" evidence="13">
    <location>
        <position position="441"/>
    </location>
    <ligand>
        <name>heme</name>
        <dbReference type="ChEBI" id="CHEBI:30413"/>
    </ligand>
    <ligandPart>
        <name>Fe</name>
        <dbReference type="ChEBI" id="CHEBI:18248"/>
    </ligandPart>
</feature>
<feature type="transmembrane region" description="Helical" evidence="15">
    <location>
        <begin position="6"/>
        <end position="28"/>
    </location>
</feature>
<keyword evidence="5 13" id="KW-0349">Heme</keyword>
<dbReference type="SUPFAM" id="SSF48264">
    <property type="entry name" value="Cytochrome P450"/>
    <property type="match status" value="1"/>
</dbReference>
<keyword evidence="7" id="KW-0256">Endoplasmic reticulum</keyword>
<keyword evidence="11 14" id="KW-0503">Monooxygenase</keyword>
<evidence type="ECO:0000256" key="5">
    <source>
        <dbReference type="ARBA" id="ARBA00022617"/>
    </source>
</evidence>
<dbReference type="PROSITE" id="PS00086">
    <property type="entry name" value="CYTOCHROME_P450"/>
    <property type="match status" value="1"/>
</dbReference>
<dbReference type="GO" id="GO:0005506">
    <property type="term" value="F:iron ion binding"/>
    <property type="evidence" value="ECO:0007669"/>
    <property type="project" value="InterPro"/>
</dbReference>
<dbReference type="GO" id="GO:0020037">
    <property type="term" value="F:heme binding"/>
    <property type="evidence" value="ECO:0007669"/>
    <property type="project" value="InterPro"/>
</dbReference>
<evidence type="ECO:0000256" key="13">
    <source>
        <dbReference type="PIRSR" id="PIRSR602401-1"/>
    </source>
</evidence>
<dbReference type="Proteomes" id="UP000807504">
    <property type="component" value="Unassembled WGS sequence"/>
</dbReference>
<dbReference type="InterPro" id="IPR001128">
    <property type="entry name" value="Cyt_P450"/>
</dbReference>
<dbReference type="PANTHER" id="PTHR24292:SF54">
    <property type="entry name" value="CYP9F3-RELATED"/>
    <property type="match status" value="1"/>
</dbReference>
<protein>
    <submittedName>
        <fullName evidence="16">Cytochrome P450 3A21 like protein</fullName>
    </submittedName>
</protein>
<dbReference type="Pfam" id="PF00067">
    <property type="entry name" value="p450"/>
    <property type="match status" value="2"/>
</dbReference>
<comment type="caution">
    <text evidence="16">The sequence shown here is derived from an EMBL/GenBank/DDBJ whole genome shotgun (WGS) entry which is preliminary data.</text>
</comment>
<dbReference type="PRINTS" id="PR00463">
    <property type="entry name" value="EP450I"/>
</dbReference>
<evidence type="ECO:0000256" key="12">
    <source>
        <dbReference type="ARBA" id="ARBA00023136"/>
    </source>
</evidence>
<organism evidence="16 17">
    <name type="scientific">Argiope bruennichi</name>
    <name type="common">Wasp spider</name>
    <name type="synonym">Aranea bruennichi</name>
    <dbReference type="NCBI Taxonomy" id="94029"/>
    <lineage>
        <taxon>Eukaryota</taxon>
        <taxon>Metazoa</taxon>
        <taxon>Ecdysozoa</taxon>
        <taxon>Arthropoda</taxon>
        <taxon>Chelicerata</taxon>
        <taxon>Arachnida</taxon>
        <taxon>Araneae</taxon>
        <taxon>Araneomorphae</taxon>
        <taxon>Entelegynae</taxon>
        <taxon>Araneoidea</taxon>
        <taxon>Araneidae</taxon>
        <taxon>Argiope</taxon>
    </lineage>
</organism>
<evidence type="ECO:0000256" key="7">
    <source>
        <dbReference type="ARBA" id="ARBA00022824"/>
    </source>
</evidence>
<keyword evidence="12 15" id="KW-0472">Membrane</keyword>
<comment type="cofactor">
    <cofactor evidence="1 13">
        <name>heme</name>
        <dbReference type="ChEBI" id="CHEBI:30413"/>
    </cofactor>
</comment>
<keyword evidence="15" id="KW-0812">Transmembrane</keyword>
<evidence type="ECO:0000256" key="4">
    <source>
        <dbReference type="ARBA" id="ARBA00010617"/>
    </source>
</evidence>
<keyword evidence="17" id="KW-1185">Reference proteome</keyword>
<evidence type="ECO:0000256" key="10">
    <source>
        <dbReference type="ARBA" id="ARBA00023004"/>
    </source>
</evidence>
<dbReference type="GO" id="GO:0016705">
    <property type="term" value="F:oxidoreductase activity, acting on paired donors, with incorporation or reduction of molecular oxygen"/>
    <property type="evidence" value="ECO:0007669"/>
    <property type="project" value="InterPro"/>
</dbReference>
<dbReference type="EMBL" id="JABXBU010002231">
    <property type="protein sequence ID" value="KAF8763144.1"/>
    <property type="molecule type" value="Genomic_DNA"/>
</dbReference>
<sequence>MPGEELLADSLAITLFFGIISLFCLYWYSIKDFDYWKKRGIPYVKPVLPFIVANTVSLSWNKYISLLFKEMSAIEMDSSVEDMILEMLLRDTESFSQFDGARPVLVIADLKLVREVLVKEFPSFINRRVSSFKNGDSIVDAMLFVLHGDEWKRVRNILTPAFTTGKIKRMIDIIKECGQTATENFRTTAKSGKPFQAKLIYGAFAMDVIAMCFFFKRENDSPIWEKRKEKGKQTRNDFLQLLMATLKEDTEELKVDKGIEENSITSNYGHDESTYQTPKFGSNKNLSLNAAVAQSISFFTAGFDTVASTLSFATYLLAVNPEIQERMYEEVHQVLEKTEGELTYEAIQEMKYLDNVLSETLRLYPVIPRLERMTETDCKLGDTGITVPKGMAIVIPSYALHKDPKLFPDPEKFDPDRFLPEERAKRDPYAYLPFGDGPRHCIGMRFALIEVKTCLVYVIANFKILRCPETKVPLEFCLGPGLLIPKDIILKFEERTDKISLK</sequence>
<keyword evidence="10 13" id="KW-0408">Iron</keyword>
<accession>A0A8T0E1H1</accession>
<reference evidence="16" key="1">
    <citation type="journal article" date="2020" name="bioRxiv">
        <title>Chromosome-level reference genome of the European wasp spider Argiope bruennichi: a resource for studies on range expansion and evolutionary adaptation.</title>
        <authorList>
            <person name="Sheffer M.M."/>
            <person name="Hoppe A."/>
            <person name="Krehenwinkel H."/>
            <person name="Uhl G."/>
            <person name="Kuss A.W."/>
            <person name="Jensen L."/>
            <person name="Jensen C."/>
            <person name="Gillespie R.G."/>
            <person name="Hoff K.J."/>
            <person name="Prost S."/>
        </authorList>
    </citation>
    <scope>NUCLEOTIDE SEQUENCE</scope>
</reference>
<evidence type="ECO:0000256" key="2">
    <source>
        <dbReference type="ARBA" id="ARBA00004174"/>
    </source>
</evidence>
<comment type="subcellular location">
    <subcellularLocation>
        <location evidence="3">Endoplasmic reticulum membrane</location>
        <topology evidence="3">Peripheral membrane protein</topology>
    </subcellularLocation>
    <subcellularLocation>
        <location evidence="2">Microsome membrane</location>
        <topology evidence="2">Peripheral membrane protein</topology>
    </subcellularLocation>
</comment>
<name>A0A8T0E1H1_ARGBR</name>
<gene>
    <name evidence="16" type="ORF">HNY73_021354</name>
</gene>
<evidence type="ECO:0000256" key="14">
    <source>
        <dbReference type="RuleBase" id="RU000461"/>
    </source>
</evidence>
<dbReference type="PRINTS" id="PR00385">
    <property type="entry name" value="P450"/>
</dbReference>
<dbReference type="InterPro" id="IPR036396">
    <property type="entry name" value="Cyt_P450_sf"/>
</dbReference>
<dbReference type="InterPro" id="IPR050476">
    <property type="entry name" value="Insect_CytP450_Detox"/>
</dbReference>
<keyword evidence="8" id="KW-0492">Microsome</keyword>
<keyword evidence="6 13" id="KW-0479">Metal-binding</keyword>
<dbReference type="InterPro" id="IPR017972">
    <property type="entry name" value="Cyt_P450_CS"/>
</dbReference>
<dbReference type="InterPro" id="IPR002401">
    <property type="entry name" value="Cyt_P450_E_grp-I"/>
</dbReference>
<keyword evidence="9 14" id="KW-0560">Oxidoreductase</keyword>
<evidence type="ECO:0000256" key="11">
    <source>
        <dbReference type="ARBA" id="ARBA00023033"/>
    </source>
</evidence>
<evidence type="ECO:0000313" key="17">
    <source>
        <dbReference type="Proteomes" id="UP000807504"/>
    </source>
</evidence>
<dbReference type="AlphaFoldDB" id="A0A8T0E1H1"/>
<evidence type="ECO:0000256" key="6">
    <source>
        <dbReference type="ARBA" id="ARBA00022723"/>
    </source>
</evidence>
<proteinExistence type="inferred from homology"/>
<evidence type="ECO:0000313" key="16">
    <source>
        <dbReference type="EMBL" id="KAF8763144.1"/>
    </source>
</evidence>
<dbReference type="FunFam" id="1.10.630.10:FF:000182">
    <property type="entry name" value="Cytochrome P450 3A4"/>
    <property type="match status" value="1"/>
</dbReference>
<evidence type="ECO:0000256" key="3">
    <source>
        <dbReference type="ARBA" id="ARBA00004406"/>
    </source>
</evidence>
<evidence type="ECO:0000256" key="15">
    <source>
        <dbReference type="SAM" id="Phobius"/>
    </source>
</evidence>
<keyword evidence="15" id="KW-1133">Transmembrane helix</keyword>